<feature type="compositionally biased region" description="Polar residues" evidence="2">
    <location>
        <begin position="1"/>
        <end position="12"/>
    </location>
</feature>
<dbReference type="SUPFAM" id="SSF50475">
    <property type="entry name" value="FMN-binding split barrel"/>
    <property type="match status" value="1"/>
</dbReference>
<reference evidence="4 5" key="1">
    <citation type="submission" date="2018-08" db="EMBL/GenBank/DDBJ databases">
        <title>The multiple taxonomic identification of Sphingomonas gilva.</title>
        <authorList>
            <person name="Zhu D."/>
            <person name="Zheng S."/>
        </authorList>
    </citation>
    <scope>NUCLEOTIDE SEQUENCE [LARGE SCALE GENOMIC DNA]</scope>
    <source>
        <strain evidence="4 5">ZDH117</strain>
    </source>
</reference>
<evidence type="ECO:0000259" key="3">
    <source>
        <dbReference type="SMART" id="SM00903"/>
    </source>
</evidence>
<gene>
    <name evidence="4" type="ORF">D1610_04720</name>
</gene>
<comment type="caution">
    <text evidence="4">The sequence shown here is derived from an EMBL/GenBank/DDBJ whole genome shotgun (WGS) entry which is preliminary data.</text>
</comment>
<dbReference type="InterPro" id="IPR050268">
    <property type="entry name" value="NADH-dep_flavin_reductase"/>
</dbReference>
<dbReference type="GO" id="GO:0042602">
    <property type="term" value="F:riboflavin reductase (NADPH) activity"/>
    <property type="evidence" value="ECO:0007669"/>
    <property type="project" value="TreeGrafter"/>
</dbReference>
<dbReference type="EMBL" id="QWLV01000002">
    <property type="protein sequence ID" value="RHW17830.1"/>
    <property type="molecule type" value="Genomic_DNA"/>
</dbReference>
<dbReference type="SMART" id="SM00903">
    <property type="entry name" value="Flavin_Reduct"/>
    <property type="match status" value="1"/>
</dbReference>
<accession>A0A396RN25</accession>
<organism evidence="4 5">
    <name type="scientific">Sphingomonas gilva</name>
    <dbReference type="NCBI Taxonomy" id="2305907"/>
    <lineage>
        <taxon>Bacteria</taxon>
        <taxon>Pseudomonadati</taxon>
        <taxon>Pseudomonadota</taxon>
        <taxon>Alphaproteobacteria</taxon>
        <taxon>Sphingomonadales</taxon>
        <taxon>Sphingomonadaceae</taxon>
        <taxon>Sphingomonas</taxon>
    </lineage>
</organism>
<dbReference type="PANTHER" id="PTHR30466:SF1">
    <property type="entry name" value="FMN REDUCTASE (NADH) RUTF"/>
    <property type="match status" value="1"/>
</dbReference>
<keyword evidence="1" id="KW-0560">Oxidoreductase</keyword>
<sequence length="228" mass="24660">MPVAMISTSTSPAFGPSRSSSTISSGCFASNATAARVFMRSLSCYGRPAGRVTRLHLSPRHAIAARMAASDLADNFRRAMRTIASTVHIVTIHVDGTPMGITATAVSSLAMEPPSLLVCINERAAIHQVIGTRTHFCVNALHRDDVELAHHFSDYRMRELRFRTGTWLTDGEGPPRLAHAQASIVCALRQEHRFGTHSIFIGEVESVAVREDTDPLVYLDGVFGGFGG</sequence>
<feature type="region of interest" description="Disordered" evidence="2">
    <location>
        <begin position="1"/>
        <end position="20"/>
    </location>
</feature>
<dbReference type="GO" id="GO:0010181">
    <property type="term" value="F:FMN binding"/>
    <property type="evidence" value="ECO:0007669"/>
    <property type="project" value="InterPro"/>
</dbReference>
<dbReference type="Pfam" id="PF01613">
    <property type="entry name" value="Flavin_Reduct"/>
    <property type="match status" value="1"/>
</dbReference>
<protein>
    <submittedName>
        <fullName evidence="4">Flavin reductase</fullName>
    </submittedName>
</protein>
<dbReference type="Proteomes" id="UP000266693">
    <property type="component" value="Unassembled WGS sequence"/>
</dbReference>
<dbReference type="PANTHER" id="PTHR30466">
    <property type="entry name" value="FLAVIN REDUCTASE"/>
    <property type="match status" value="1"/>
</dbReference>
<evidence type="ECO:0000313" key="5">
    <source>
        <dbReference type="Proteomes" id="UP000266693"/>
    </source>
</evidence>
<feature type="domain" description="Flavin reductase like" evidence="3">
    <location>
        <begin position="80"/>
        <end position="225"/>
    </location>
</feature>
<dbReference type="OrthoDB" id="9789254at2"/>
<keyword evidence="5" id="KW-1185">Reference proteome</keyword>
<proteinExistence type="predicted"/>
<evidence type="ECO:0000256" key="2">
    <source>
        <dbReference type="SAM" id="MobiDB-lite"/>
    </source>
</evidence>
<evidence type="ECO:0000256" key="1">
    <source>
        <dbReference type="ARBA" id="ARBA00023002"/>
    </source>
</evidence>
<dbReference type="InterPro" id="IPR002563">
    <property type="entry name" value="Flavin_Rdtase-like_dom"/>
</dbReference>
<name>A0A396RN25_9SPHN</name>
<dbReference type="InterPro" id="IPR012349">
    <property type="entry name" value="Split_barrel_FMN-bd"/>
</dbReference>
<dbReference type="AlphaFoldDB" id="A0A396RN25"/>
<dbReference type="Gene3D" id="2.30.110.10">
    <property type="entry name" value="Electron Transport, Fmn-binding Protein, Chain A"/>
    <property type="match status" value="1"/>
</dbReference>
<evidence type="ECO:0000313" key="4">
    <source>
        <dbReference type="EMBL" id="RHW17830.1"/>
    </source>
</evidence>